<keyword evidence="3" id="KW-1185">Reference proteome</keyword>
<organism evidence="2 3">
    <name type="scientific">Thalassiosira pseudonana</name>
    <name type="common">Marine diatom</name>
    <name type="synonym">Cyclotella nana</name>
    <dbReference type="NCBI Taxonomy" id="35128"/>
    <lineage>
        <taxon>Eukaryota</taxon>
        <taxon>Sar</taxon>
        <taxon>Stramenopiles</taxon>
        <taxon>Ochrophyta</taxon>
        <taxon>Bacillariophyta</taxon>
        <taxon>Coscinodiscophyceae</taxon>
        <taxon>Thalassiosirophycidae</taxon>
        <taxon>Thalassiosirales</taxon>
        <taxon>Thalassiosiraceae</taxon>
        <taxon>Thalassiosira</taxon>
    </lineage>
</organism>
<sequence length="183" mass="20556">MREVSLYGAGGKPDWFWKLNPKGTVPVVVVNDASSSNQRQQVLADSELILEALGDGRIACNNNEAALSGRTRDEKKRVQQWRDLVSQQLIPIGKSAVLAGSMPKLRSLLREMNNLVTGPYLVGGEITLADCAAFPFVWRIDNDYGIGKSNNDGEDRLREWLDICVEVEAVKTTIPIQGWWWWW</sequence>
<dbReference type="Proteomes" id="UP000001449">
    <property type="component" value="Chromosome 1"/>
</dbReference>
<dbReference type="PANTHER" id="PTHR43968:SF6">
    <property type="entry name" value="GLUTATHIONE S-TRANSFERASE OMEGA"/>
    <property type="match status" value="1"/>
</dbReference>
<dbReference type="InterPro" id="IPR036282">
    <property type="entry name" value="Glutathione-S-Trfase_C_sf"/>
</dbReference>
<dbReference type="RefSeq" id="XP_002286612.1">
    <property type="nucleotide sequence ID" value="XM_002286576.1"/>
</dbReference>
<dbReference type="SUPFAM" id="SSF52833">
    <property type="entry name" value="Thioredoxin-like"/>
    <property type="match status" value="1"/>
</dbReference>
<dbReference type="PANTHER" id="PTHR43968">
    <property type="match status" value="1"/>
</dbReference>
<dbReference type="InterPro" id="IPR050983">
    <property type="entry name" value="GST_Omega/HSP26"/>
</dbReference>
<protein>
    <recommendedName>
        <fullName evidence="1">GST N-terminal domain-containing protein</fullName>
    </recommendedName>
</protein>
<name>B8BT72_THAPS</name>
<dbReference type="InParanoid" id="B8BT72"/>
<dbReference type="SUPFAM" id="SSF47616">
    <property type="entry name" value="GST C-terminal domain-like"/>
    <property type="match status" value="1"/>
</dbReference>
<dbReference type="eggNOG" id="KOG0406">
    <property type="taxonomic scope" value="Eukaryota"/>
</dbReference>
<dbReference type="GO" id="GO:0005737">
    <property type="term" value="C:cytoplasm"/>
    <property type="evidence" value="ECO:0000318"/>
    <property type="project" value="GO_Central"/>
</dbReference>
<dbReference type="EMBL" id="CM000638">
    <property type="protein sequence ID" value="EED96253.1"/>
    <property type="molecule type" value="Genomic_DNA"/>
</dbReference>
<proteinExistence type="predicted"/>
<dbReference type="InterPro" id="IPR036249">
    <property type="entry name" value="Thioredoxin-like_sf"/>
</dbReference>
<reference evidence="2 3" key="2">
    <citation type="journal article" date="2008" name="Nature">
        <title>The Phaeodactylum genome reveals the evolutionary history of diatom genomes.</title>
        <authorList>
            <person name="Bowler C."/>
            <person name="Allen A.E."/>
            <person name="Badger J.H."/>
            <person name="Grimwood J."/>
            <person name="Jabbari K."/>
            <person name="Kuo A."/>
            <person name="Maheswari U."/>
            <person name="Martens C."/>
            <person name="Maumus F."/>
            <person name="Otillar R.P."/>
            <person name="Rayko E."/>
            <person name="Salamov A."/>
            <person name="Vandepoele K."/>
            <person name="Beszteri B."/>
            <person name="Gruber A."/>
            <person name="Heijde M."/>
            <person name="Katinka M."/>
            <person name="Mock T."/>
            <person name="Valentin K."/>
            <person name="Verret F."/>
            <person name="Berges J.A."/>
            <person name="Brownlee C."/>
            <person name="Cadoret J.P."/>
            <person name="Chiovitti A."/>
            <person name="Choi C.J."/>
            <person name="Coesel S."/>
            <person name="De Martino A."/>
            <person name="Detter J.C."/>
            <person name="Durkin C."/>
            <person name="Falciatore A."/>
            <person name="Fournet J."/>
            <person name="Haruta M."/>
            <person name="Huysman M.J."/>
            <person name="Jenkins B.D."/>
            <person name="Jiroutova K."/>
            <person name="Jorgensen R.E."/>
            <person name="Joubert Y."/>
            <person name="Kaplan A."/>
            <person name="Kroger N."/>
            <person name="Kroth P.G."/>
            <person name="La Roche J."/>
            <person name="Lindquist E."/>
            <person name="Lommer M."/>
            <person name="Martin-Jezequel V."/>
            <person name="Lopez P.J."/>
            <person name="Lucas S."/>
            <person name="Mangogna M."/>
            <person name="McGinnis K."/>
            <person name="Medlin L.K."/>
            <person name="Montsant A."/>
            <person name="Oudot-Le Secq M.P."/>
            <person name="Napoli C."/>
            <person name="Obornik M."/>
            <person name="Parker M.S."/>
            <person name="Petit J.L."/>
            <person name="Porcel B.M."/>
            <person name="Poulsen N."/>
            <person name="Robison M."/>
            <person name="Rychlewski L."/>
            <person name="Rynearson T.A."/>
            <person name="Schmutz J."/>
            <person name="Shapiro H."/>
            <person name="Siaut M."/>
            <person name="Stanley M."/>
            <person name="Sussman M.R."/>
            <person name="Taylor A.R."/>
            <person name="Vardi A."/>
            <person name="von Dassow P."/>
            <person name="Vyverman W."/>
            <person name="Willis A."/>
            <person name="Wyrwicz L.S."/>
            <person name="Rokhsar D.S."/>
            <person name="Weissenbach J."/>
            <person name="Armbrust E.V."/>
            <person name="Green B.R."/>
            <person name="Van de Peer Y."/>
            <person name="Grigoriev I.V."/>
        </authorList>
    </citation>
    <scope>NUCLEOTIDE SEQUENCE [LARGE SCALE GENOMIC DNA]</scope>
    <source>
        <strain evidence="2 3">CCMP1335</strain>
    </source>
</reference>
<dbReference type="Gene3D" id="3.40.30.10">
    <property type="entry name" value="Glutaredoxin"/>
    <property type="match status" value="1"/>
</dbReference>
<dbReference type="HOGENOM" id="CLU_1671658_0_0_1"/>
<dbReference type="PaxDb" id="35128-Thaps1051"/>
<dbReference type="CDD" id="cd00299">
    <property type="entry name" value="GST_C_family"/>
    <property type="match status" value="1"/>
</dbReference>
<dbReference type="OMA" id="WRIDNDY"/>
<gene>
    <name evidence="2" type="ORF">THAPSDRAFT_1051</name>
</gene>
<dbReference type="KEGG" id="tps:THAPSDRAFT_1051"/>
<dbReference type="STRING" id="35128.B8BT72"/>
<feature type="domain" description="GST N-terminal" evidence="1">
    <location>
        <begin position="10"/>
        <end position="54"/>
    </location>
</feature>
<evidence type="ECO:0000259" key="1">
    <source>
        <dbReference type="Pfam" id="PF13409"/>
    </source>
</evidence>
<dbReference type="Pfam" id="PF13409">
    <property type="entry name" value="GST_N_2"/>
    <property type="match status" value="1"/>
</dbReference>
<reference evidence="2 3" key="1">
    <citation type="journal article" date="2004" name="Science">
        <title>The genome of the diatom Thalassiosira pseudonana: ecology, evolution, and metabolism.</title>
        <authorList>
            <person name="Armbrust E.V."/>
            <person name="Berges J.A."/>
            <person name="Bowler C."/>
            <person name="Green B.R."/>
            <person name="Martinez D."/>
            <person name="Putnam N.H."/>
            <person name="Zhou S."/>
            <person name="Allen A.E."/>
            <person name="Apt K.E."/>
            <person name="Bechner M."/>
            <person name="Brzezinski M.A."/>
            <person name="Chaal B.K."/>
            <person name="Chiovitti A."/>
            <person name="Davis A.K."/>
            <person name="Demarest M.S."/>
            <person name="Detter J.C."/>
            <person name="Glavina T."/>
            <person name="Goodstein D."/>
            <person name="Hadi M.Z."/>
            <person name="Hellsten U."/>
            <person name="Hildebrand M."/>
            <person name="Jenkins B.D."/>
            <person name="Jurka J."/>
            <person name="Kapitonov V.V."/>
            <person name="Kroger N."/>
            <person name="Lau W.W."/>
            <person name="Lane T.W."/>
            <person name="Larimer F.W."/>
            <person name="Lippmeier J.C."/>
            <person name="Lucas S."/>
            <person name="Medina M."/>
            <person name="Montsant A."/>
            <person name="Obornik M."/>
            <person name="Parker M.S."/>
            <person name="Palenik B."/>
            <person name="Pazour G.J."/>
            <person name="Richardson P.M."/>
            <person name="Rynearson T.A."/>
            <person name="Saito M.A."/>
            <person name="Schwartz D.C."/>
            <person name="Thamatrakoln K."/>
            <person name="Valentin K."/>
            <person name="Vardi A."/>
            <person name="Wilkerson F.P."/>
            <person name="Rokhsar D.S."/>
        </authorList>
    </citation>
    <scope>NUCLEOTIDE SEQUENCE [LARGE SCALE GENOMIC DNA]</scope>
    <source>
        <strain evidence="2 3">CCMP1335</strain>
    </source>
</reference>
<evidence type="ECO:0000313" key="3">
    <source>
        <dbReference type="Proteomes" id="UP000001449"/>
    </source>
</evidence>
<evidence type="ECO:0000313" key="2">
    <source>
        <dbReference type="EMBL" id="EED96253.1"/>
    </source>
</evidence>
<accession>B8BT72</accession>
<dbReference type="AlphaFoldDB" id="B8BT72"/>
<dbReference type="Pfam" id="PF13410">
    <property type="entry name" value="GST_C_2"/>
    <property type="match status" value="1"/>
</dbReference>
<dbReference type="Gene3D" id="1.20.1050.10">
    <property type="match status" value="1"/>
</dbReference>
<dbReference type="InterPro" id="IPR004045">
    <property type="entry name" value="Glutathione_S-Trfase_N"/>
</dbReference>
<dbReference type="GeneID" id="7442873"/>